<dbReference type="InterPro" id="IPR036412">
    <property type="entry name" value="HAD-like_sf"/>
</dbReference>
<feature type="binding site" evidence="11">
    <location>
        <position position="133"/>
    </location>
    <ligand>
        <name>substrate</name>
    </ligand>
</feature>
<keyword evidence="3" id="KW-0028">Amino-acid biosynthesis</keyword>
<feature type="binding site" evidence="11">
    <location>
        <position position="155"/>
    </location>
    <ligand>
        <name>substrate</name>
    </ligand>
</feature>
<feature type="binding site" evidence="11">
    <location>
        <position position="15"/>
    </location>
    <ligand>
        <name>substrate</name>
    </ligand>
</feature>
<keyword evidence="6" id="KW-0460">Magnesium</keyword>
<evidence type="ECO:0000256" key="10">
    <source>
        <dbReference type="PIRSR" id="PIRSR611863-1"/>
    </source>
</evidence>
<feature type="active site" description="Nucleophile" evidence="10">
    <location>
        <position position="7"/>
    </location>
</feature>
<evidence type="ECO:0000256" key="4">
    <source>
        <dbReference type="ARBA" id="ARBA00022723"/>
    </source>
</evidence>
<dbReference type="GO" id="GO:0006564">
    <property type="term" value="P:L-serine biosynthetic process"/>
    <property type="evidence" value="ECO:0007669"/>
    <property type="project" value="UniProtKB-KW"/>
</dbReference>
<keyword evidence="5" id="KW-0378">Hydrolase</keyword>
<dbReference type="EC" id="3.1.3.3" evidence="2"/>
<organism evidence="13 14">
    <name type="scientific">SAR86 cluster bacterium</name>
    <dbReference type="NCBI Taxonomy" id="2030880"/>
    <lineage>
        <taxon>Bacteria</taxon>
        <taxon>Pseudomonadati</taxon>
        <taxon>Pseudomonadota</taxon>
        <taxon>Gammaproteobacteria</taxon>
        <taxon>SAR86 cluster</taxon>
    </lineage>
</organism>
<protein>
    <recommendedName>
        <fullName evidence="2">phosphoserine phosphatase</fullName>
        <ecNumber evidence="2">3.1.3.3</ecNumber>
    </recommendedName>
</protein>
<dbReference type="GO" id="GO:0016740">
    <property type="term" value="F:transferase activity"/>
    <property type="evidence" value="ECO:0007669"/>
    <property type="project" value="UniProtKB-KW"/>
</dbReference>
<dbReference type="PANTHER" id="PTHR43344">
    <property type="entry name" value="PHOSPHOSERINE PHOSPHATASE"/>
    <property type="match status" value="1"/>
</dbReference>
<reference evidence="13 14" key="1">
    <citation type="submission" date="2020-06" db="EMBL/GenBank/DDBJ databases">
        <title>Dysbiosis in marine aquaculture revealed through microbiome analysis: reverse ecology for environmental sustainability.</title>
        <authorList>
            <person name="Haro-Moreno J.M."/>
            <person name="Coutinho F.H."/>
            <person name="Zaragoza-Solas A."/>
            <person name="Picazo A."/>
            <person name="Almagro-Moreno S."/>
            <person name="Lopez-Perez M."/>
        </authorList>
    </citation>
    <scope>NUCLEOTIDE SEQUENCE [LARGE SCALE GENOMIC DNA]</scope>
    <source>
        <strain evidence="13">MCMED-G42</strain>
    </source>
</reference>
<evidence type="ECO:0000256" key="12">
    <source>
        <dbReference type="PIRSR" id="PIRSR611863-3"/>
    </source>
</evidence>
<keyword evidence="7" id="KW-0718">Serine biosynthesis</keyword>
<evidence type="ECO:0000256" key="3">
    <source>
        <dbReference type="ARBA" id="ARBA00022605"/>
    </source>
</evidence>
<dbReference type="Pfam" id="PF00702">
    <property type="entry name" value="Hydrolase"/>
    <property type="match status" value="1"/>
</dbReference>
<feature type="active site" description="Proton donor" evidence="10">
    <location>
        <position position="9"/>
    </location>
</feature>
<dbReference type="AlphaFoldDB" id="A0A838YVD1"/>
<feature type="binding site" evidence="12">
    <location>
        <position position="7"/>
    </location>
    <ligand>
        <name>Mg(2+)</name>
        <dbReference type="ChEBI" id="CHEBI:18420"/>
    </ligand>
</feature>
<sequence>MEIVCFDMEGTLTPEIWEQVAKNTGIDEFNKTTRDIPSYGELMDFRLDIMSKHDLKLSDVQKAASELDLLPGAEDFINRVRQNFQVVILSDTFHEIAQPLMQKLGFPLLLCHNLGVEKDGTISSYNLRHETAKKQAILGFQNMGYRCFAAGDSYNDIQMFDVAEKGFFINAPEKISSSQPHIQSFDNYEDLENAFLQNSIFYK</sequence>
<evidence type="ECO:0000256" key="11">
    <source>
        <dbReference type="PIRSR" id="PIRSR611863-2"/>
    </source>
</evidence>
<dbReference type="GO" id="GO:0000287">
    <property type="term" value="F:magnesium ion binding"/>
    <property type="evidence" value="ECO:0007669"/>
    <property type="project" value="TreeGrafter"/>
</dbReference>
<dbReference type="InterPro" id="IPR050582">
    <property type="entry name" value="HAD-like_SerB"/>
</dbReference>
<evidence type="ECO:0000256" key="9">
    <source>
        <dbReference type="ARBA" id="ARBA00048523"/>
    </source>
</evidence>
<feature type="binding site" evidence="11">
    <location>
        <begin position="90"/>
        <end position="91"/>
    </location>
    <ligand>
        <name>substrate</name>
    </ligand>
</feature>
<comment type="catalytic activity">
    <reaction evidence="9">
        <text>O-phospho-D-serine + H2O = D-serine + phosphate</text>
        <dbReference type="Rhea" id="RHEA:24873"/>
        <dbReference type="ChEBI" id="CHEBI:15377"/>
        <dbReference type="ChEBI" id="CHEBI:35247"/>
        <dbReference type="ChEBI" id="CHEBI:43474"/>
        <dbReference type="ChEBI" id="CHEBI:58680"/>
        <dbReference type="EC" id="3.1.3.3"/>
    </reaction>
</comment>
<dbReference type="NCBIfam" id="TIGR02137">
    <property type="entry name" value="HSK-PSP"/>
    <property type="match status" value="1"/>
</dbReference>
<dbReference type="InterPro" id="IPR011863">
    <property type="entry name" value="HSK-PSP"/>
</dbReference>
<evidence type="ECO:0000256" key="5">
    <source>
        <dbReference type="ARBA" id="ARBA00022801"/>
    </source>
</evidence>
<dbReference type="EMBL" id="JACETM010000014">
    <property type="protein sequence ID" value="MBA4723999.1"/>
    <property type="molecule type" value="Genomic_DNA"/>
</dbReference>
<dbReference type="Gene3D" id="3.90.1470.10">
    <property type="entry name" value="thrh gene product, domain 2"/>
    <property type="match status" value="1"/>
</dbReference>
<dbReference type="PANTHER" id="PTHR43344:SF2">
    <property type="entry name" value="PHOSPHOSERINE PHOSPHATASE"/>
    <property type="match status" value="1"/>
</dbReference>
<dbReference type="GO" id="GO:0005737">
    <property type="term" value="C:cytoplasm"/>
    <property type="evidence" value="ECO:0007669"/>
    <property type="project" value="TreeGrafter"/>
</dbReference>
<dbReference type="NCBIfam" id="TIGR01488">
    <property type="entry name" value="HAD-SF-IB"/>
    <property type="match status" value="1"/>
</dbReference>
<dbReference type="SUPFAM" id="SSF56784">
    <property type="entry name" value="HAD-like"/>
    <property type="match status" value="1"/>
</dbReference>
<evidence type="ECO:0000256" key="2">
    <source>
        <dbReference type="ARBA" id="ARBA00012640"/>
    </source>
</evidence>
<comment type="caution">
    <text evidence="13">The sequence shown here is derived from an EMBL/GenBank/DDBJ whole genome shotgun (WGS) entry which is preliminary data.</text>
</comment>
<evidence type="ECO:0000313" key="14">
    <source>
        <dbReference type="Proteomes" id="UP000585327"/>
    </source>
</evidence>
<evidence type="ECO:0000256" key="8">
    <source>
        <dbReference type="ARBA" id="ARBA00048138"/>
    </source>
</evidence>
<gene>
    <name evidence="13" type="primary">thrH</name>
    <name evidence="13" type="ORF">H2021_02160</name>
</gene>
<name>A0A838YVD1_9GAMM</name>
<accession>A0A838YVD1</accession>
<feature type="binding site" evidence="12">
    <location>
        <position position="152"/>
    </location>
    <ligand>
        <name>Mg(2+)</name>
        <dbReference type="ChEBI" id="CHEBI:18420"/>
    </ligand>
</feature>
<dbReference type="Gene3D" id="3.40.50.1000">
    <property type="entry name" value="HAD superfamily/HAD-like"/>
    <property type="match status" value="1"/>
</dbReference>
<comment type="pathway">
    <text evidence="1">Amino-acid biosynthesis; L-serine biosynthesis; L-serine from 3-phospho-D-glycerate: step 3/3.</text>
</comment>
<comment type="cofactor">
    <cofactor evidence="12">
        <name>Mg(2+)</name>
        <dbReference type="ChEBI" id="CHEBI:18420"/>
    </cofactor>
    <text evidence="12">Binds 1 Mg(2+) ion per subunit.</text>
</comment>
<dbReference type="InterPro" id="IPR023214">
    <property type="entry name" value="HAD_sf"/>
</dbReference>
<evidence type="ECO:0000256" key="1">
    <source>
        <dbReference type="ARBA" id="ARBA00005135"/>
    </source>
</evidence>
<comment type="catalytic activity">
    <reaction evidence="8">
        <text>O-phospho-L-serine + H2O = L-serine + phosphate</text>
        <dbReference type="Rhea" id="RHEA:21208"/>
        <dbReference type="ChEBI" id="CHEBI:15377"/>
        <dbReference type="ChEBI" id="CHEBI:33384"/>
        <dbReference type="ChEBI" id="CHEBI:43474"/>
        <dbReference type="ChEBI" id="CHEBI:57524"/>
        <dbReference type="EC" id="3.1.3.3"/>
    </reaction>
</comment>
<keyword evidence="4" id="KW-0479">Metal-binding</keyword>
<proteinExistence type="predicted"/>
<evidence type="ECO:0000313" key="13">
    <source>
        <dbReference type="EMBL" id="MBA4723999.1"/>
    </source>
</evidence>
<dbReference type="NCBIfam" id="NF010109">
    <property type="entry name" value="PRK13582.1"/>
    <property type="match status" value="1"/>
</dbReference>
<feature type="binding site" evidence="11">
    <location>
        <position position="46"/>
    </location>
    <ligand>
        <name>substrate</name>
    </ligand>
</feature>
<evidence type="ECO:0000256" key="6">
    <source>
        <dbReference type="ARBA" id="ARBA00022842"/>
    </source>
</evidence>
<dbReference type="GO" id="GO:0036424">
    <property type="term" value="F:L-phosphoserine phosphatase activity"/>
    <property type="evidence" value="ECO:0007669"/>
    <property type="project" value="TreeGrafter"/>
</dbReference>
<keyword evidence="13" id="KW-0808">Transferase</keyword>
<evidence type="ECO:0000256" key="7">
    <source>
        <dbReference type="ARBA" id="ARBA00023299"/>
    </source>
</evidence>
<feature type="binding site" evidence="12">
    <location>
        <position position="9"/>
    </location>
    <ligand>
        <name>Mg(2+)</name>
        <dbReference type="ChEBI" id="CHEBI:18420"/>
    </ligand>
</feature>
<dbReference type="Proteomes" id="UP000585327">
    <property type="component" value="Unassembled WGS sequence"/>
</dbReference>